<dbReference type="PANTHER" id="PTHR37535">
    <property type="entry name" value="FLUG DOMAIN PROTEIN"/>
    <property type="match status" value="1"/>
</dbReference>
<dbReference type="Pfam" id="PF11917">
    <property type="entry name" value="DUF3435"/>
    <property type="match status" value="1"/>
</dbReference>
<dbReference type="AlphaFoldDB" id="A0A9P8LCI1"/>
<evidence type="ECO:0000313" key="3">
    <source>
        <dbReference type="Proteomes" id="UP000750711"/>
    </source>
</evidence>
<dbReference type="Proteomes" id="UP000750711">
    <property type="component" value="Unassembled WGS sequence"/>
</dbReference>
<dbReference type="InterPro" id="IPR021842">
    <property type="entry name" value="DUF3435"/>
</dbReference>
<name>A0A9P8LCI1_9PEZI</name>
<evidence type="ECO:0000313" key="2">
    <source>
        <dbReference type="EMBL" id="KAH0559988.1"/>
    </source>
</evidence>
<comment type="caution">
    <text evidence="2">The sequence shown here is derived from an EMBL/GenBank/DDBJ whole genome shotgun (WGS) entry which is preliminary data.</text>
</comment>
<dbReference type="PANTHER" id="PTHR37535:SF3">
    <property type="entry name" value="FLUG DOMAIN-CONTAINING PROTEIN"/>
    <property type="match status" value="1"/>
</dbReference>
<sequence>MPVETNYNCEHSRPYDVSTTAVFNNAALAQHVDESVDLQRSDHADGTWLSPDIYHRLKPFNPFHLLTEEDSNGCGLTSHMHLSRRSPHCEAGRDRSQMSSSRPRLPRRHIQRQALHSARNVAPQKLRTGRNNKLDSSLDTDFVSNLERDSKYSSHSNLEDEARYYDQMMEKFEEEGPTLSNPGESTLDMMRAEKRQWKKFCKTMGIHAKQALIACEAKRFKAYLIWRIDHSRVKKESTIITYWKVLSMVYARSACRYMDEGILYDIKNIPSYLTPQFGLDDSEKEKACLFVDDLSVLLNCHWVRDTEIFAHERLHVQMAFLLLVSGCTATRPGALVGKRPLLYSDIKLFLVQGEEQVPTIAMRLSLKHIKRSGRKSRDRKDFTFYEGADLVICPIIPFLALAFVDDAFEANIATPTKIYDLVIPDRKTRIHLKWKTEWAERSIFRDVEATSSGVRISETKHLQYSKHRHHFIRLGRACGFEKVLQFYDLRRASGKKITEALTPEECNQIMGHRHRGTYIRYYMSGFIDRDCQAIYLGSPSRDDLVRAVGRLTRDALAPTTLTDTQKLEISNDPKLLELCRRRQCYADKIKEDLGFPTIKAAEGTKWYLRHKSIQADINNLKRQLSDTRLSQAIQEFHDTVDTIEINNQLQGIMPTEVLAPSTIKYELKERSIAAKLFFEPLDNLDESQVFRIRARLIRNLTRLCKRQETPRSYKKAIPRKRQCTLYEDEHIEAVQKPKKIPRIDSTITESRELSEGDTLCCPFCRCDEEAGLQKRNFLFARIDGLRKHIQEQHLNLRAPGEGLVCPFQGCSAVLVGTMHFLNHSKHQHKLCLW</sequence>
<dbReference type="EMBL" id="JAGHQM010000474">
    <property type="protein sequence ID" value="KAH0559988.1"/>
    <property type="molecule type" value="Genomic_DNA"/>
</dbReference>
<evidence type="ECO:0008006" key="4">
    <source>
        <dbReference type="Google" id="ProtNLM"/>
    </source>
</evidence>
<accession>A0A9P8LCI1</accession>
<feature type="region of interest" description="Disordered" evidence="1">
    <location>
        <begin position="85"/>
        <end position="134"/>
    </location>
</feature>
<gene>
    <name evidence="2" type="ORF">GP486_003490</name>
</gene>
<proteinExistence type="predicted"/>
<keyword evidence="3" id="KW-1185">Reference proteome</keyword>
<organism evidence="2 3">
    <name type="scientific">Trichoglossum hirsutum</name>
    <dbReference type="NCBI Taxonomy" id="265104"/>
    <lineage>
        <taxon>Eukaryota</taxon>
        <taxon>Fungi</taxon>
        <taxon>Dikarya</taxon>
        <taxon>Ascomycota</taxon>
        <taxon>Pezizomycotina</taxon>
        <taxon>Geoglossomycetes</taxon>
        <taxon>Geoglossales</taxon>
        <taxon>Geoglossaceae</taxon>
        <taxon>Trichoglossum</taxon>
    </lineage>
</organism>
<evidence type="ECO:0000256" key="1">
    <source>
        <dbReference type="SAM" id="MobiDB-lite"/>
    </source>
</evidence>
<protein>
    <recommendedName>
        <fullName evidence="4">FluG domain-containing protein</fullName>
    </recommendedName>
</protein>
<feature type="compositionally biased region" description="Basic and acidic residues" evidence="1">
    <location>
        <begin position="87"/>
        <end position="96"/>
    </location>
</feature>
<reference evidence="2" key="1">
    <citation type="submission" date="2021-03" db="EMBL/GenBank/DDBJ databases">
        <title>Comparative genomics and phylogenomic investigation of the class Geoglossomycetes provide insights into ecological specialization and systematics.</title>
        <authorList>
            <person name="Melie T."/>
            <person name="Pirro S."/>
            <person name="Miller A.N."/>
            <person name="Quandt A."/>
        </authorList>
    </citation>
    <scope>NUCLEOTIDE SEQUENCE</scope>
    <source>
        <strain evidence="2">CAQ_001_2017</strain>
    </source>
</reference>